<evidence type="ECO:0000313" key="2">
    <source>
        <dbReference type="EMBL" id="MFC5133271.1"/>
    </source>
</evidence>
<dbReference type="AlphaFoldDB" id="A0ABD5QMF1"/>
<dbReference type="EMBL" id="JBHSKV010000001">
    <property type="protein sequence ID" value="MFC5133271.1"/>
    <property type="molecule type" value="Genomic_DNA"/>
</dbReference>
<reference evidence="2 3" key="1">
    <citation type="journal article" date="2019" name="Int. J. Syst. Evol. Microbiol.">
        <title>The Global Catalogue of Microorganisms (GCM) 10K type strain sequencing project: providing services to taxonomists for standard genome sequencing and annotation.</title>
        <authorList>
            <consortium name="The Broad Institute Genomics Platform"/>
            <consortium name="The Broad Institute Genome Sequencing Center for Infectious Disease"/>
            <person name="Wu L."/>
            <person name="Ma J."/>
        </authorList>
    </citation>
    <scope>NUCLEOTIDE SEQUENCE [LARGE SCALE GENOMIC DNA]</scope>
    <source>
        <strain evidence="2 3">CGMCC 1.16026</strain>
    </source>
</reference>
<name>A0ABD5QMF1_9EURY</name>
<gene>
    <name evidence="2" type="ORF">ACFPJA_00815</name>
</gene>
<evidence type="ECO:0000256" key="1">
    <source>
        <dbReference type="SAM" id="MobiDB-lite"/>
    </source>
</evidence>
<comment type="caution">
    <text evidence="2">The sequence shown here is derived from an EMBL/GenBank/DDBJ whole genome shotgun (WGS) entry which is preliminary data.</text>
</comment>
<dbReference type="RefSeq" id="WP_238987593.1">
    <property type="nucleotide sequence ID" value="NZ_JBHSKV010000001.1"/>
</dbReference>
<feature type="compositionally biased region" description="Basic and acidic residues" evidence="1">
    <location>
        <begin position="1"/>
        <end position="11"/>
    </location>
</feature>
<sequence length="47" mass="5091">MTFGDLFDRADGSGVDEEDISRALAARRAERDDGTGRSDGTERDGDE</sequence>
<dbReference type="Proteomes" id="UP001596145">
    <property type="component" value="Unassembled WGS sequence"/>
</dbReference>
<organism evidence="2 3">
    <name type="scientific">Halorubrum glutamatedens</name>
    <dbReference type="NCBI Taxonomy" id="2707018"/>
    <lineage>
        <taxon>Archaea</taxon>
        <taxon>Methanobacteriati</taxon>
        <taxon>Methanobacteriota</taxon>
        <taxon>Stenosarchaea group</taxon>
        <taxon>Halobacteria</taxon>
        <taxon>Halobacteriales</taxon>
        <taxon>Haloferacaceae</taxon>
        <taxon>Halorubrum</taxon>
    </lineage>
</organism>
<feature type="region of interest" description="Disordered" evidence="1">
    <location>
        <begin position="1"/>
        <end position="47"/>
    </location>
</feature>
<accession>A0ABD5QMF1</accession>
<keyword evidence="3" id="KW-1185">Reference proteome</keyword>
<feature type="compositionally biased region" description="Basic and acidic residues" evidence="1">
    <location>
        <begin position="27"/>
        <end position="47"/>
    </location>
</feature>
<proteinExistence type="predicted"/>
<evidence type="ECO:0000313" key="3">
    <source>
        <dbReference type="Proteomes" id="UP001596145"/>
    </source>
</evidence>
<protein>
    <submittedName>
        <fullName evidence="2">Uncharacterized protein</fullName>
    </submittedName>
</protein>